<evidence type="ECO:0000313" key="1">
    <source>
        <dbReference type="EMBL" id="MVN88794.1"/>
    </source>
</evidence>
<accession>A0A7C9HTR2</accession>
<proteinExistence type="predicted"/>
<gene>
    <name evidence="1" type="ORF">GO986_18810</name>
</gene>
<sequence>MRKLPVLTVLIITGAAGLLLQRLLRLTADRQLLAAELRDERSERILAMSTLDQVRGQVQGRAPRPPYFVYRAGAAAAVGPFQSAIDATVEAEHSARMFADTPVHLLASVGNVLATSPEPEWEWTGGRPCD</sequence>
<dbReference type="Proteomes" id="UP000483286">
    <property type="component" value="Unassembled WGS sequence"/>
</dbReference>
<keyword evidence="2" id="KW-1185">Reference proteome</keyword>
<reference evidence="1 2" key="1">
    <citation type="submission" date="2019-12" db="EMBL/GenBank/DDBJ databases">
        <title>Deinococcus sp. HMF7620 Genome sequencing and assembly.</title>
        <authorList>
            <person name="Kang H."/>
            <person name="Kim H."/>
            <person name="Joh K."/>
        </authorList>
    </citation>
    <scope>NUCLEOTIDE SEQUENCE [LARGE SCALE GENOMIC DNA]</scope>
    <source>
        <strain evidence="1 2">HMF7620</strain>
    </source>
</reference>
<dbReference type="EMBL" id="WQLB01000034">
    <property type="protein sequence ID" value="MVN88794.1"/>
    <property type="molecule type" value="Genomic_DNA"/>
</dbReference>
<comment type="caution">
    <text evidence="1">The sequence shown here is derived from an EMBL/GenBank/DDBJ whole genome shotgun (WGS) entry which is preliminary data.</text>
</comment>
<dbReference type="RefSeq" id="WP_157460926.1">
    <property type="nucleotide sequence ID" value="NZ_WQLB01000034.1"/>
</dbReference>
<evidence type="ECO:0000313" key="2">
    <source>
        <dbReference type="Proteomes" id="UP000483286"/>
    </source>
</evidence>
<organism evidence="1 2">
    <name type="scientific">Deinococcus arboris</name>
    <dbReference type="NCBI Taxonomy" id="2682977"/>
    <lineage>
        <taxon>Bacteria</taxon>
        <taxon>Thermotogati</taxon>
        <taxon>Deinococcota</taxon>
        <taxon>Deinococci</taxon>
        <taxon>Deinococcales</taxon>
        <taxon>Deinococcaceae</taxon>
        <taxon>Deinococcus</taxon>
    </lineage>
</organism>
<protein>
    <submittedName>
        <fullName evidence="1">Uncharacterized protein</fullName>
    </submittedName>
</protein>
<name>A0A7C9HTR2_9DEIO</name>
<dbReference type="AlphaFoldDB" id="A0A7C9HTR2"/>